<sequence>MTQKSARVERFDFTTDAGAGDRARIGLLVLESDQTMEWEFRALTDLPGVSVYHSRLANDVTVTPETLGRMEAELPVAAKLLPDYMGLNAIAYGCTSASTIIGEERVAEILEEAHPGVPSTNPLTAAKAALNALGVKRLGLLTPYSPEVTEAMQAKFNAAGINVTVVGSFYEQSDLVVGKIDPQSILQAAISVGQSPDVDGVFISCTSLRAASIIEQAESALNKPVTASNHALAWHLLRLAGIEDTHENAGQLFGEQLRVLADA</sequence>
<dbReference type="InterPro" id="IPR053714">
    <property type="entry name" value="Iso_Racemase_Enz_sf"/>
</dbReference>
<dbReference type="InterPro" id="IPR026286">
    <property type="entry name" value="MaiA/AMDase"/>
</dbReference>
<dbReference type="Pfam" id="PF17645">
    <property type="entry name" value="Amdase"/>
    <property type="match status" value="1"/>
</dbReference>
<organism evidence="1 2">
    <name type="scientific">Roseovarius albus</name>
    <dbReference type="NCBI Taxonomy" id="1247867"/>
    <lineage>
        <taxon>Bacteria</taxon>
        <taxon>Pseudomonadati</taxon>
        <taxon>Pseudomonadota</taxon>
        <taxon>Alphaproteobacteria</taxon>
        <taxon>Rhodobacterales</taxon>
        <taxon>Roseobacteraceae</taxon>
        <taxon>Roseovarius</taxon>
    </lineage>
</organism>
<proteinExistence type="predicted"/>
<gene>
    <name evidence="1" type="primary">maiA_1</name>
    <name evidence="1" type="ORF">ROA7450_00107</name>
</gene>
<evidence type="ECO:0000313" key="1">
    <source>
        <dbReference type="EMBL" id="SLN11678.1"/>
    </source>
</evidence>
<dbReference type="Proteomes" id="UP000193061">
    <property type="component" value="Unassembled WGS sequence"/>
</dbReference>
<dbReference type="EMBL" id="FWFX01000001">
    <property type="protein sequence ID" value="SLN11678.1"/>
    <property type="molecule type" value="Genomic_DNA"/>
</dbReference>
<keyword evidence="2" id="KW-1185">Reference proteome</keyword>
<dbReference type="Gene3D" id="3.40.50.12500">
    <property type="match status" value="1"/>
</dbReference>
<evidence type="ECO:0000313" key="2">
    <source>
        <dbReference type="Proteomes" id="UP000193061"/>
    </source>
</evidence>
<dbReference type="PANTHER" id="PTHR40267:SF1">
    <property type="entry name" value="BLR3294 PROTEIN"/>
    <property type="match status" value="1"/>
</dbReference>
<dbReference type="PIRSF" id="PIRSF015736">
    <property type="entry name" value="MI"/>
    <property type="match status" value="1"/>
</dbReference>
<dbReference type="AlphaFoldDB" id="A0A1X6Y6T2"/>
<protein>
    <submittedName>
        <fullName evidence="1">Maleate isomerase</fullName>
        <ecNumber evidence="1">5.2.1.1</ecNumber>
    </submittedName>
</protein>
<dbReference type="EC" id="5.2.1.1" evidence="1"/>
<reference evidence="1 2" key="1">
    <citation type="submission" date="2017-03" db="EMBL/GenBank/DDBJ databases">
        <authorList>
            <person name="Afonso C.L."/>
            <person name="Miller P.J."/>
            <person name="Scott M.A."/>
            <person name="Spackman E."/>
            <person name="Goraichik I."/>
            <person name="Dimitrov K.M."/>
            <person name="Suarez D.L."/>
            <person name="Swayne D.E."/>
        </authorList>
    </citation>
    <scope>NUCLEOTIDE SEQUENCE [LARGE SCALE GENOMIC DNA]</scope>
    <source>
        <strain evidence="1 2">CECT 7450</strain>
    </source>
</reference>
<keyword evidence="1" id="KW-0413">Isomerase</keyword>
<dbReference type="PANTHER" id="PTHR40267">
    <property type="entry name" value="BLR3294 PROTEIN"/>
    <property type="match status" value="1"/>
</dbReference>
<dbReference type="RefSeq" id="WP_085803670.1">
    <property type="nucleotide sequence ID" value="NZ_FWFX01000001.1"/>
</dbReference>
<dbReference type="OrthoDB" id="9816064at2"/>
<dbReference type="GO" id="GO:0050076">
    <property type="term" value="F:maleate isomerase activity"/>
    <property type="evidence" value="ECO:0007669"/>
    <property type="project" value="UniProtKB-EC"/>
</dbReference>
<name>A0A1X6Y6T2_9RHOB</name>
<accession>A0A1X6Y6T2</accession>